<dbReference type="CDD" id="cd02947">
    <property type="entry name" value="TRX_family"/>
    <property type="match status" value="1"/>
</dbReference>
<dbReference type="PANTHER" id="PTHR10438:SF468">
    <property type="entry name" value="THIOREDOXIN-1-RELATED"/>
    <property type="match status" value="1"/>
</dbReference>
<dbReference type="Pfam" id="PF00085">
    <property type="entry name" value="Thioredoxin"/>
    <property type="match status" value="1"/>
</dbReference>
<dbReference type="Gene3D" id="3.40.30.10">
    <property type="entry name" value="Glutaredoxin"/>
    <property type="match status" value="1"/>
</dbReference>
<evidence type="ECO:0000259" key="1">
    <source>
        <dbReference type="Pfam" id="PF00085"/>
    </source>
</evidence>
<protein>
    <recommendedName>
        <fullName evidence="1">Thioredoxin domain-containing protein</fullName>
    </recommendedName>
</protein>
<name>A0A6C0ASI1_9ZZZZ</name>
<dbReference type="PANTHER" id="PTHR10438">
    <property type="entry name" value="THIOREDOXIN"/>
    <property type="match status" value="1"/>
</dbReference>
<dbReference type="InterPro" id="IPR013766">
    <property type="entry name" value="Thioredoxin_domain"/>
</dbReference>
<dbReference type="EMBL" id="MN740768">
    <property type="protein sequence ID" value="QHS82443.1"/>
    <property type="molecule type" value="Genomic_DNA"/>
</dbReference>
<proteinExistence type="predicted"/>
<dbReference type="SUPFAM" id="SSF52833">
    <property type="entry name" value="Thioredoxin-like"/>
    <property type="match status" value="1"/>
</dbReference>
<reference evidence="2" key="1">
    <citation type="journal article" date="2020" name="Nature">
        <title>Giant virus diversity and host interactions through global metagenomics.</title>
        <authorList>
            <person name="Schulz F."/>
            <person name="Roux S."/>
            <person name="Paez-Espino D."/>
            <person name="Jungbluth S."/>
            <person name="Walsh D.A."/>
            <person name="Denef V.J."/>
            <person name="McMahon K.D."/>
            <person name="Konstantinidis K.T."/>
            <person name="Eloe-Fadrosh E.A."/>
            <person name="Kyrpides N.C."/>
            <person name="Woyke T."/>
        </authorList>
    </citation>
    <scope>NUCLEOTIDE SEQUENCE</scope>
    <source>
        <strain evidence="2">GVMAG-S-1101165-79</strain>
    </source>
</reference>
<feature type="domain" description="Thioredoxin" evidence="1">
    <location>
        <begin position="10"/>
        <end position="110"/>
    </location>
</feature>
<dbReference type="InterPro" id="IPR050620">
    <property type="entry name" value="Thioredoxin_H-type-like"/>
</dbReference>
<organism evidence="2">
    <name type="scientific">viral metagenome</name>
    <dbReference type="NCBI Taxonomy" id="1070528"/>
    <lineage>
        <taxon>unclassified sequences</taxon>
        <taxon>metagenomes</taxon>
        <taxon>organismal metagenomes</taxon>
    </lineage>
</organism>
<accession>A0A6C0ASI1</accession>
<dbReference type="InterPro" id="IPR036249">
    <property type="entry name" value="Thioredoxin-like_sf"/>
</dbReference>
<evidence type="ECO:0000313" key="2">
    <source>
        <dbReference type="EMBL" id="QHS82443.1"/>
    </source>
</evidence>
<dbReference type="AlphaFoldDB" id="A0A6C0ASI1"/>
<sequence>MSKEIISEIANRDAFFTLLSHNPGLIVLKLGAEWCGPCKTIKPAVYGFFASSPPAVVCADIDVDKSFDFYSFLKSKKMVNGIPALLCYKKGNKTYIPDDMITGSDSGQLHQFFVRCGKHLMDALTSNAVRV</sequence>